<gene>
    <name evidence="2" type="ORF">QOZ93_002087</name>
</gene>
<reference evidence="2 3" key="1">
    <citation type="submission" date="2023-07" db="EMBL/GenBank/DDBJ databases">
        <title>Genomic Encyclopedia of Type Strains, Phase IV (KMG-IV): sequencing the most valuable type-strain genomes for metagenomic binning, comparative biology and taxonomic classification.</title>
        <authorList>
            <person name="Goeker M."/>
        </authorList>
    </citation>
    <scope>NUCLEOTIDE SEQUENCE [LARGE SCALE GENOMIC DNA]</scope>
    <source>
        <strain evidence="2 3">DSM 1400</strain>
    </source>
</reference>
<dbReference type="CDD" id="cd04301">
    <property type="entry name" value="NAT_SF"/>
    <property type="match status" value="1"/>
</dbReference>
<sequence>MKIREYKKTDELQWVRCRVLSFLDSAYFDDVLREKEHYENPSIELVAEIDNKIVGLIDIEYEIEQGKACYKLDELGGVIWHLAVLPEYRRLGIATTLLNESVLRLKHKGIKKLQAWTRDDGWVNDWYKNKNFEWKESYLHVYMENNECKDIIDTKIEKLFICSCFAHYTGENKEKIKRKFKRVHECNLYELDL</sequence>
<dbReference type="Pfam" id="PF00583">
    <property type="entry name" value="Acetyltransf_1"/>
    <property type="match status" value="1"/>
</dbReference>
<dbReference type="EMBL" id="JAUSWN010000017">
    <property type="protein sequence ID" value="MDQ0480339.1"/>
    <property type="molecule type" value="Genomic_DNA"/>
</dbReference>
<dbReference type="PANTHER" id="PTHR42919:SF35">
    <property type="entry name" value="N-ACETYLTRANSFERASE DOMAIN-CONTAINING PROTEIN"/>
    <property type="match status" value="1"/>
</dbReference>
<dbReference type="InterPro" id="IPR016181">
    <property type="entry name" value="Acyl_CoA_acyltransferase"/>
</dbReference>
<dbReference type="RefSeq" id="WP_307356269.1">
    <property type="nucleotide sequence ID" value="NZ_BAAACJ010000013.1"/>
</dbReference>
<dbReference type="Gene3D" id="3.40.630.30">
    <property type="match status" value="1"/>
</dbReference>
<name>A0ABU0JW69_HATLI</name>
<evidence type="ECO:0000313" key="2">
    <source>
        <dbReference type="EMBL" id="MDQ0480339.1"/>
    </source>
</evidence>
<keyword evidence="3" id="KW-1185">Reference proteome</keyword>
<dbReference type="SUPFAM" id="SSF55729">
    <property type="entry name" value="Acyl-CoA N-acyltransferases (Nat)"/>
    <property type="match status" value="1"/>
</dbReference>
<evidence type="ECO:0000313" key="3">
    <source>
        <dbReference type="Proteomes" id="UP001224418"/>
    </source>
</evidence>
<protein>
    <submittedName>
        <fullName evidence="2">Ribosomal protein S18 acetylase RimI-like enzyme</fullName>
    </submittedName>
</protein>
<evidence type="ECO:0000259" key="1">
    <source>
        <dbReference type="PROSITE" id="PS51186"/>
    </source>
</evidence>
<organism evidence="2 3">
    <name type="scientific">Hathewaya limosa</name>
    <name type="common">Clostridium limosum</name>
    <dbReference type="NCBI Taxonomy" id="1536"/>
    <lineage>
        <taxon>Bacteria</taxon>
        <taxon>Bacillati</taxon>
        <taxon>Bacillota</taxon>
        <taxon>Clostridia</taxon>
        <taxon>Eubacteriales</taxon>
        <taxon>Clostridiaceae</taxon>
        <taxon>Hathewaya</taxon>
    </lineage>
</organism>
<dbReference type="PROSITE" id="PS51186">
    <property type="entry name" value="GNAT"/>
    <property type="match status" value="1"/>
</dbReference>
<comment type="caution">
    <text evidence="2">The sequence shown here is derived from an EMBL/GenBank/DDBJ whole genome shotgun (WGS) entry which is preliminary data.</text>
</comment>
<dbReference type="PANTHER" id="PTHR42919">
    <property type="entry name" value="N-ALPHA-ACETYLTRANSFERASE"/>
    <property type="match status" value="1"/>
</dbReference>
<proteinExistence type="predicted"/>
<accession>A0ABU0JW69</accession>
<feature type="domain" description="N-acetyltransferase" evidence="1">
    <location>
        <begin position="1"/>
        <end position="148"/>
    </location>
</feature>
<dbReference type="InterPro" id="IPR051556">
    <property type="entry name" value="N-term/lysine_N-AcTrnsfr"/>
</dbReference>
<dbReference type="InterPro" id="IPR000182">
    <property type="entry name" value="GNAT_dom"/>
</dbReference>
<dbReference type="Proteomes" id="UP001224418">
    <property type="component" value="Unassembled WGS sequence"/>
</dbReference>